<dbReference type="HOGENOM" id="CLU_038977_0_0_1"/>
<dbReference type="Proteomes" id="UP000014500">
    <property type="component" value="Unassembled WGS sequence"/>
</dbReference>
<dbReference type="AlphaFoldDB" id="T1JK33"/>
<accession>T1JK33</accession>
<dbReference type="PhylomeDB" id="T1JK33"/>
<keyword evidence="2" id="KW-1185">Reference proteome</keyword>
<dbReference type="EnsemblMetazoa" id="SMAR014213-RA">
    <property type="protein sequence ID" value="SMAR014213-PA"/>
    <property type="gene ID" value="SMAR014213"/>
</dbReference>
<evidence type="ECO:0000313" key="1">
    <source>
        <dbReference type="EnsemblMetazoa" id="SMAR014213-PA"/>
    </source>
</evidence>
<dbReference type="EMBL" id="JH431265">
    <property type="status" value="NOT_ANNOTATED_CDS"/>
    <property type="molecule type" value="Genomic_DNA"/>
</dbReference>
<evidence type="ECO:0000313" key="2">
    <source>
        <dbReference type="Proteomes" id="UP000014500"/>
    </source>
</evidence>
<proteinExistence type="predicted"/>
<organism evidence="1 2">
    <name type="scientific">Strigamia maritima</name>
    <name type="common">European centipede</name>
    <name type="synonym">Geophilus maritimus</name>
    <dbReference type="NCBI Taxonomy" id="126957"/>
    <lineage>
        <taxon>Eukaryota</taxon>
        <taxon>Metazoa</taxon>
        <taxon>Ecdysozoa</taxon>
        <taxon>Arthropoda</taxon>
        <taxon>Myriapoda</taxon>
        <taxon>Chilopoda</taxon>
        <taxon>Pleurostigmophora</taxon>
        <taxon>Geophilomorpha</taxon>
        <taxon>Linotaeniidae</taxon>
        <taxon>Strigamia</taxon>
    </lineage>
</organism>
<evidence type="ECO:0008006" key="3">
    <source>
        <dbReference type="Google" id="ProtNLM"/>
    </source>
</evidence>
<dbReference type="eggNOG" id="ENOG502S1UW">
    <property type="taxonomic scope" value="Eukaryota"/>
</dbReference>
<reference evidence="1" key="2">
    <citation type="submission" date="2015-02" db="UniProtKB">
        <authorList>
            <consortium name="EnsemblMetazoa"/>
        </authorList>
    </citation>
    <scope>IDENTIFICATION</scope>
</reference>
<sequence length="399" mass="47377">MRFVDLTEDEIKSPYDRILKIGCGPNFVLNRLDSFELMIKEQGITFWFRFWLRFSLNPLSAALREINNKWPDKISSMTIRIHKHFLEGSTDDTVRYCLEKLMMQLRNPKHRQTRIEEKKLKFEFTKLLQECVEMSFGAALCEVFSIWLNSSDGNGNGNYWSIPQEYLDPEFEAKELEKFIIEYWKEGLMPLLGIKLVRQIPWLLRWTTECTGALKSKSTVSSFEDGIDMEEFIYLSPYLLNIAQITDSLRRHRDEMRHMIFKVDEVPDMAKIWSIAKLASKMEHVQKKVKMLSMLLEKFSREKTFEDTDEKSDLRENENTGICQIRYCVCCAKDIEAAGYLRICKRCVAENWSEKRYYCSDACQMEHWFQEHHNEHIESMRKIATEIYKKGKHLNPKQD</sequence>
<reference evidence="2" key="1">
    <citation type="submission" date="2011-05" db="EMBL/GenBank/DDBJ databases">
        <authorList>
            <person name="Richards S.R."/>
            <person name="Qu J."/>
            <person name="Jiang H."/>
            <person name="Jhangiani S.N."/>
            <person name="Agravi P."/>
            <person name="Goodspeed R."/>
            <person name="Gross S."/>
            <person name="Mandapat C."/>
            <person name="Jackson L."/>
            <person name="Mathew T."/>
            <person name="Pu L."/>
            <person name="Thornton R."/>
            <person name="Saada N."/>
            <person name="Wilczek-Boney K.B."/>
            <person name="Lee S."/>
            <person name="Kovar C."/>
            <person name="Wu Y."/>
            <person name="Scherer S.E."/>
            <person name="Worley K.C."/>
            <person name="Muzny D.M."/>
            <person name="Gibbs R."/>
        </authorList>
    </citation>
    <scope>NUCLEOTIDE SEQUENCE</scope>
    <source>
        <strain evidence="2">Brora</strain>
    </source>
</reference>
<protein>
    <recommendedName>
        <fullName evidence="3">MYND-type domain-containing protein</fullName>
    </recommendedName>
</protein>
<name>T1JK33_STRMM</name>